<reference evidence="1 2" key="1">
    <citation type="submission" date="2014-04" db="EMBL/GenBank/DDBJ databases">
        <authorList>
            <consortium name="DOE Joint Genome Institute"/>
            <person name="Kuo A."/>
            <person name="Kohler A."/>
            <person name="Nagy L.G."/>
            <person name="Floudas D."/>
            <person name="Copeland A."/>
            <person name="Barry K.W."/>
            <person name="Cichocki N."/>
            <person name="Veneault-Fourrey C."/>
            <person name="LaButti K."/>
            <person name="Lindquist E.A."/>
            <person name="Lipzen A."/>
            <person name="Lundell T."/>
            <person name="Morin E."/>
            <person name="Murat C."/>
            <person name="Sun H."/>
            <person name="Tunlid A."/>
            <person name="Henrissat B."/>
            <person name="Grigoriev I.V."/>
            <person name="Hibbett D.S."/>
            <person name="Martin F."/>
            <person name="Nordberg H.P."/>
            <person name="Cantor M.N."/>
            <person name="Hua S.X."/>
        </authorList>
    </citation>
    <scope>NUCLEOTIDE SEQUENCE [LARGE SCALE GENOMIC DNA]</scope>
    <source>
        <strain evidence="1 2">LaAM-08-1</strain>
    </source>
</reference>
<sequence>MVPTVPNENSNNIVANPRIRRVLSTSSIYTFSGATLTSIENRLNSAGTNGSTTIPIGPWLSTPEKLISPKPLGLTHILVVYATMPSRPIVPPVVPQGVLPRRKKNAVTYPEVIELQINDLIFILNVPNLAPSKAPDTPLLPRRLQMELPRVLMYLPHLDTFLELVIYLRTRNQAELFRRIIPEWIRDLIHPLPLVPLPAPQAHSQP</sequence>
<gene>
    <name evidence="1" type="ORF">K443DRAFT_683078</name>
</gene>
<dbReference type="HOGENOM" id="CLU_1334687_0_0_1"/>
<dbReference type="Proteomes" id="UP000054477">
    <property type="component" value="Unassembled WGS sequence"/>
</dbReference>
<accession>A0A0C9WTM6</accession>
<name>A0A0C9WTM6_9AGAR</name>
<evidence type="ECO:0000313" key="1">
    <source>
        <dbReference type="EMBL" id="KIJ95345.1"/>
    </source>
</evidence>
<keyword evidence="2" id="KW-1185">Reference proteome</keyword>
<dbReference type="AlphaFoldDB" id="A0A0C9WTM6"/>
<protein>
    <submittedName>
        <fullName evidence="1">Uncharacterized protein</fullName>
    </submittedName>
</protein>
<dbReference type="OrthoDB" id="2946666at2759"/>
<proteinExistence type="predicted"/>
<feature type="non-terminal residue" evidence="1">
    <location>
        <position position="206"/>
    </location>
</feature>
<dbReference type="EMBL" id="KN838759">
    <property type="protein sequence ID" value="KIJ95345.1"/>
    <property type="molecule type" value="Genomic_DNA"/>
</dbReference>
<dbReference type="STRING" id="1095629.A0A0C9WTM6"/>
<reference evidence="2" key="2">
    <citation type="submission" date="2015-01" db="EMBL/GenBank/DDBJ databases">
        <title>Evolutionary Origins and Diversification of the Mycorrhizal Mutualists.</title>
        <authorList>
            <consortium name="DOE Joint Genome Institute"/>
            <consortium name="Mycorrhizal Genomics Consortium"/>
            <person name="Kohler A."/>
            <person name="Kuo A."/>
            <person name="Nagy L.G."/>
            <person name="Floudas D."/>
            <person name="Copeland A."/>
            <person name="Barry K.W."/>
            <person name="Cichocki N."/>
            <person name="Veneault-Fourrey C."/>
            <person name="LaButti K."/>
            <person name="Lindquist E.A."/>
            <person name="Lipzen A."/>
            <person name="Lundell T."/>
            <person name="Morin E."/>
            <person name="Murat C."/>
            <person name="Riley R."/>
            <person name="Ohm R."/>
            <person name="Sun H."/>
            <person name="Tunlid A."/>
            <person name="Henrissat B."/>
            <person name="Grigoriev I.V."/>
            <person name="Hibbett D.S."/>
            <person name="Martin F."/>
        </authorList>
    </citation>
    <scope>NUCLEOTIDE SEQUENCE [LARGE SCALE GENOMIC DNA]</scope>
    <source>
        <strain evidence="2">LaAM-08-1</strain>
    </source>
</reference>
<organism evidence="1 2">
    <name type="scientific">Laccaria amethystina LaAM-08-1</name>
    <dbReference type="NCBI Taxonomy" id="1095629"/>
    <lineage>
        <taxon>Eukaryota</taxon>
        <taxon>Fungi</taxon>
        <taxon>Dikarya</taxon>
        <taxon>Basidiomycota</taxon>
        <taxon>Agaricomycotina</taxon>
        <taxon>Agaricomycetes</taxon>
        <taxon>Agaricomycetidae</taxon>
        <taxon>Agaricales</taxon>
        <taxon>Agaricineae</taxon>
        <taxon>Hydnangiaceae</taxon>
        <taxon>Laccaria</taxon>
    </lineage>
</organism>
<evidence type="ECO:0000313" key="2">
    <source>
        <dbReference type="Proteomes" id="UP000054477"/>
    </source>
</evidence>